<dbReference type="Pfam" id="PF06439">
    <property type="entry name" value="3keto-disac_hyd"/>
    <property type="match status" value="1"/>
</dbReference>
<evidence type="ECO:0000313" key="3">
    <source>
        <dbReference type="Proteomes" id="UP000295388"/>
    </source>
</evidence>
<reference evidence="2 3" key="1">
    <citation type="submission" date="2019-03" db="EMBL/GenBank/DDBJ databases">
        <title>Genomic Encyclopedia of Type Strains, Phase III (KMG-III): the genomes of soil and plant-associated and newly described type strains.</title>
        <authorList>
            <person name="Whitman W."/>
        </authorList>
    </citation>
    <scope>NUCLEOTIDE SEQUENCE [LARGE SCALE GENOMIC DNA]</scope>
    <source>
        <strain evidence="2 3">VKM Ac-2527</strain>
    </source>
</reference>
<dbReference type="InterPro" id="IPR010496">
    <property type="entry name" value="AL/BT2_dom"/>
</dbReference>
<dbReference type="GO" id="GO:0016787">
    <property type="term" value="F:hydrolase activity"/>
    <property type="evidence" value="ECO:0007669"/>
    <property type="project" value="InterPro"/>
</dbReference>
<proteinExistence type="predicted"/>
<dbReference type="EMBL" id="SNWQ01000010">
    <property type="protein sequence ID" value="TDO46670.1"/>
    <property type="molecule type" value="Genomic_DNA"/>
</dbReference>
<dbReference type="OrthoDB" id="176168at2"/>
<evidence type="ECO:0000259" key="1">
    <source>
        <dbReference type="Pfam" id="PF06439"/>
    </source>
</evidence>
<keyword evidence="3" id="KW-1185">Reference proteome</keyword>
<dbReference type="Proteomes" id="UP000295388">
    <property type="component" value="Unassembled WGS sequence"/>
</dbReference>
<dbReference type="AlphaFoldDB" id="A0A4R6KA47"/>
<gene>
    <name evidence="2" type="ORF">EV643_11053</name>
</gene>
<comment type="caution">
    <text evidence="2">The sequence shown here is derived from an EMBL/GenBank/DDBJ whole genome shotgun (WGS) entry which is preliminary data.</text>
</comment>
<organism evidence="2 3">
    <name type="scientific">Kribbella caucasensis</name>
    <dbReference type="NCBI Taxonomy" id="2512215"/>
    <lineage>
        <taxon>Bacteria</taxon>
        <taxon>Bacillati</taxon>
        <taxon>Actinomycetota</taxon>
        <taxon>Actinomycetes</taxon>
        <taxon>Propionibacteriales</taxon>
        <taxon>Kribbellaceae</taxon>
        <taxon>Kribbella</taxon>
    </lineage>
</organism>
<protein>
    <submittedName>
        <fullName evidence="2">Uncharacterized protein DUF1080</fullName>
    </submittedName>
</protein>
<name>A0A4R6KA47_9ACTN</name>
<accession>A0A4R6KA47</accession>
<dbReference type="RefSeq" id="WP_133801836.1">
    <property type="nucleotide sequence ID" value="NZ_SNWQ01000010.1"/>
</dbReference>
<feature type="domain" description="3-keto-alpha-glucoside-1,2-lyase/3-keto-2-hydroxy-glucal hydratase" evidence="1">
    <location>
        <begin position="9"/>
        <end position="279"/>
    </location>
</feature>
<dbReference type="Gene3D" id="2.60.120.560">
    <property type="entry name" value="Exo-inulinase, domain 1"/>
    <property type="match status" value="1"/>
</dbReference>
<evidence type="ECO:0000313" key="2">
    <source>
        <dbReference type="EMBL" id="TDO46670.1"/>
    </source>
</evidence>
<sequence length="284" mass="31285">MTDTLREAGFEPLFNGRDLTGWSVIPRSYGSMWPGGPEVLDVAPDFPDDYAEQAELHPAAWTVEDGALVGRQQPLGSGYGGYLISDEKFGDFELQLELKPDWPGDTGIMLRRRPDSWHGLQVLVDHRHSGSIGGFFGNGIGSFHAVPFALTARLDSAGNPVGLREDDPATSAEPFSPAKAELLEYAAPVEEFLAAWRWADWNSLRIRCVGERPRVTTWINGVRIAEIDLATLQAPNYDADTVADFLGPSGHIALEVHDNDPLLGAQRWAPDAACRWRNLLLKRL</sequence>